<accession>A0A7I8K844</accession>
<dbReference type="PANTHER" id="PTHR34282">
    <property type="entry name" value="OS01G0228800 PROTEIN-RELATED"/>
    <property type="match status" value="1"/>
</dbReference>
<feature type="region of interest" description="Disordered" evidence="1">
    <location>
        <begin position="203"/>
        <end position="235"/>
    </location>
</feature>
<feature type="region of interest" description="Disordered" evidence="1">
    <location>
        <begin position="298"/>
        <end position="340"/>
    </location>
</feature>
<feature type="compositionally biased region" description="Polar residues" evidence="1">
    <location>
        <begin position="379"/>
        <end position="390"/>
    </location>
</feature>
<evidence type="ECO:0000313" key="3">
    <source>
        <dbReference type="Proteomes" id="UP000663760"/>
    </source>
</evidence>
<dbReference type="Proteomes" id="UP000663760">
    <property type="component" value="Chromosome 3"/>
</dbReference>
<protein>
    <submittedName>
        <fullName evidence="2">Uncharacterized protein</fullName>
    </submittedName>
</protein>
<sequence length="500" mass="56144">MAKQPDFAQKPPDDLPARKDRMDLPQGTRRLDLDPRPTEKHDGSRWPLRGSGETAGKKMVSIFHRSKQTPETRRSGPEQTHGTVVAGGSWRKIYELGHTGSFNHGGRYMNWEAHRKPSASGFLLHPSSISSGGKEEDRNQASATPHASRLQMEEISRGAEKIRRILRAYYREYESDRGSVDIGRDLLRGVIDLKESLSRLQRLQGATDSMAKKPQREGAALLKEKEDDERSKKHKTLKNRTLSFHGVPKYPLEGDRGLQRQTAVKPNSGEYVDDSVKIGSHRRSMSCAPSFRLETTVLASRNEPNKERVHKSSDSKSPMEAVSKNNAPIRDTQRVPSQVSYGDEKKMIPNVIARLMGLEDLLPTFITESKNRGGKEVTHSGQEARTSKNLRPSMEGNEERTHMETLAEESALRKGVRTRVLPEKELVAIRIIRSSEGLNSGTTSSEPKADGNASTLTEVGLVFEDLQDPPLVYNLHATNRMQVQCHYLKEEMINKNHAMH</sequence>
<organism evidence="2 3">
    <name type="scientific">Spirodela intermedia</name>
    <name type="common">Intermediate duckweed</name>
    <dbReference type="NCBI Taxonomy" id="51605"/>
    <lineage>
        <taxon>Eukaryota</taxon>
        <taxon>Viridiplantae</taxon>
        <taxon>Streptophyta</taxon>
        <taxon>Embryophyta</taxon>
        <taxon>Tracheophyta</taxon>
        <taxon>Spermatophyta</taxon>
        <taxon>Magnoliopsida</taxon>
        <taxon>Liliopsida</taxon>
        <taxon>Araceae</taxon>
        <taxon>Lemnoideae</taxon>
        <taxon>Spirodela</taxon>
    </lineage>
</organism>
<dbReference type="EMBL" id="LR746266">
    <property type="protein sequence ID" value="CAA7393679.1"/>
    <property type="molecule type" value="Genomic_DNA"/>
</dbReference>
<evidence type="ECO:0000313" key="2">
    <source>
        <dbReference type="EMBL" id="CAA7393679.1"/>
    </source>
</evidence>
<proteinExistence type="predicted"/>
<evidence type="ECO:0000256" key="1">
    <source>
        <dbReference type="SAM" id="MobiDB-lite"/>
    </source>
</evidence>
<feature type="compositionally biased region" description="Basic and acidic residues" evidence="1">
    <location>
        <begin position="369"/>
        <end position="378"/>
    </location>
</feature>
<feature type="region of interest" description="Disordered" evidence="1">
    <location>
        <begin position="124"/>
        <end position="151"/>
    </location>
</feature>
<feature type="compositionally biased region" description="Basic and acidic residues" evidence="1">
    <location>
        <begin position="11"/>
        <end position="44"/>
    </location>
</feature>
<reference evidence="2" key="1">
    <citation type="submission" date="2020-02" db="EMBL/GenBank/DDBJ databases">
        <authorList>
            <person name="Scholz U."/>
            <person name="Mascher M."/>
            <person name="Fiebig A."/>
        </authorList>
    </citation>
    <scope>NUCLEOTIDE SEQUENCE</scope>
</reference>
<feature type="region of interest" description="Disordered" evidence="1">
    <location>
        <begin position="369"/>
        <end position="404"/>
    </location>
</feature>
<feature type="compositionally biased region" description="Basic and acidic residues" evidence="1">
    <location>
        <begin position="303"/>
        <end position="314"/>
    </location>
</feature>
<dbReference type="AlphaFoldDB" id="A0A7I8K844"/>
<dbReference type="OrthoDB" id="761625at2759"/>
<feature type="region of interest" description="Disordered" evidence="1">
    <location>
        <begin position="1"/>
        <end position="56"/>
    </location>
</feature>
<gene>
    <name evidence="2" type="ORF">SI8410_03004399</name>
</gene>
<dbReference type="PANTHER" id="PTHR34282:SF1">
    <property type="entry name" value="DUF3741 DOMAIN-CONTAINING PROTEIN"/>
    <property type="match status" value="1"/>
</dbReference>
<keyword evidence="3" id="KW-1185">Reference proteome</keyword>
<feature type="compositionally biased region" description="Basic and acidic residues" evidence="1">
    <location>
        <begin position="210"/>
        <end position="231"/>
    </location>
</feature>
<name>A0A7I8K844_SPIIN</name>